<dbReference type="NCBIfam" id="TIGR01459">
    <property type="entry name" value="HAD-SF-IIA-hyp4"/>
    <property type="match status" value="1"/>
</dbReference>
<dbReference type="GO" id="GO:0016791">
    <property type="term" value="F:phosphatase activity"/>
    <property type="evidence" value="ECO:0007669"/>
    <property type="project" value="TreeGrafter"/>
</dbReference>
<keyword evidence="1" id="KW-0378">Hydrolase</keyword>
<dbReference type="CDD" id="cd07525">
    <property type="entry name" value="HAD_like"/>
    <property type="match status" value="1"/>
</dbReference>
<name>A0A4Y8RB84_9HYPH</name>
<dbReference type="Gene3D" id="3.40.50.1000">
    <property type="entry name" value="HAD superfamily/HAD-like"/>
    <property type="match status" value="2"/>
</dbReference>
<dbReference type="OrthoDB" id="9791073at2"/>
<dbReference type="Proteomes" id="UP000298179">
    <property type="component" value="Unassembled WGS sequence"/>
</dbReference>
<dbReference type="InterPro" id="IPR023214">
    <property type="entry name" value="HAD_sf"/>
</dbReference>
<dbReference type="PANTHER" id="PTHR19288">
    <property type="entry name" value="4-NITROPHENYLPHOSPHATASE-RELATED"/>
    <property type="match status" value="1"/>
</dbReference>
<organism evidence="1 2">
    <name type="scientific">Jiella endophytica</name>
    <dbReference type="NCBI Taxonomy" id="2558362"/>
    <lineage>
        <taxon>Bacteria</taxon>
        <taxon>Pseudomonadati</taxon>
        <taxon>Pseudomonadota</taxon>
        <taxon>Alphaproteobacteria</taxon>
        <taxon>Hyphomicrobiales</taxon>
        <taxon>Aurantimonadaceae</taxon>
        <taxon>Jiella</taxon>
    </lineage>
</organism>
<comment type="caution">
    <text evidence="1">The sequence shown here is derived from an EMBL/GenBank/DDBJ whole genome shotgun (WGS) entry which is preliminary data.</text>
</comment>
<dbReference type="SUPFAM" id="SSF56784">
    <property type="entry name" value="HAD-like"/>
    <property type="match status" value="1"/>
</dbReference>
<reference evidence="1 2" key="1">
    <citation type="submission" date="2019-03" db="EMBL/GenBank/DDBJ databases">
        <title>Jiella endophytica sp. nov., a novel endophytic bacterium isolated from root of Ficus microcarpa Linn. f.</title>
        <authorList>
            <person name="Tuo L."/>
        </authorList>
    </citation>
    <scope>NUCLEOTIDE SEQUENCE [LARGE SCALE GENOMIC DNA]</scope>
    <source>
        <strain evidence="1 2">CBS5Q-3</strain>
    </source>
</reference>
<dbReference type="NCBIfam" id="TIGR01460">
    <property type="entry name" value="HAD-SF-IIA"/>
    <property type="match status" value="1"/>
</dbReference>
<protein>
    <submittedName>
        <fullName evidence="1">TIGR01459 family HAD-type hydrolase</fullName>
    </submittedName>
</protein>
<dbReference type="PANTHER" id="PTHR19288:SF90">
    <property type="entry name" value="OS08G0542600 PROTEIN"/>
    <property type="match status" value="1"/>
</dbReference>
<dbReference type="InterPro" id="IPR006357">
    <property type="entry name" value="HAD-SF_hydro_IIA"/>
</dbReference>
<dbReference type="InterPro" id="IPR036412">
    <property type="entry name" value="HAD-like_sf"/>
</dbReference>
<accession>A0A4Y8RB84</accession>
<sequence>MLDTAHAFPRRIDELAEVAGGYDAILCDIWGVVHDGLAKHPAAERALSAARTGGTRVALITNAPRQAAGVTAQLDSFGFSREAYDAIVTSGDVTRALIGQAEAPVFHIGPARDVDLFDGLPVTRTQDPEKARAVIATGLFDDEIETPEDYRDLIAAFRRNDLPMVCANPDIVVHRGEKLVYCAGAVARAYEEAGGRVLMAGKPYPPIYAEARRLVGAGETTRILAIGDGLATDIKGANDAGVDVLLITGGIHGKDFGNRPEDPAAVGGVLAEKGLAANYFMAALG</sequence>
<evidence type="ECO:0000313" key="2">
    <source>
        <dbReference type="Proteomes" id="UP000298179"/>
    </source>
</evidence>
<keyword evidence="2" id="KW-1185">Reference proteome</keyword>
<dbReference type="Pfam" id="PF13344">
    <property type="entry name" value="Hydrolase_6"/>
    <property type="match status" value="1"/>
</dbReference>
<evidence type="ECO:0000313" key="1">
    <source>
        <dbReference type="EMBL" id="TFF19072.1"/>
    </source>
</evidence>
<dbReference type="EMBL" id="SOZD01000007">
    <property type="protein sequence ID" value="TFF19072.1"/>
    <property type="molecule type" value="Genomic_DNA"/>
</dbReference>
<dbReference type="GO" id="GO:0005737">
    <property type="term" value="C:cytoplasm"/>
    <property type="evidence" value="ECO:0007669"/>
    <property type="project" value="TreeGrafter"/>
</dbReference>
<proteinExistence type="predicted"/>
<dbReference type="Pfam" id="PF13242">
    <property type="entry name" value="Hydrolase_like"/>
    <property type="match status" value="1"/>
</dbReference>
<dbReference type="AlphaFoldDB" id="A0A4Y8RB84"/>
<gene>
    <name evidence="1" type="ORF">E3C22_20060</name>
</gene>
<dbReference type="RefSeq" id="WP_134763669.1">
    <property type="nucleotide sequence ID" value="NZ_SOZD01000007.1"/>
</dbReference>
<dbReference type="InterPro" id="IPR006356">
    <property type="entry name" value="HAD-SF_hydro_IIA_hyp3"/>
</dbReference>